<dbReference type="InterPro" id="IPR033132">
    <property type="entry name" value="GH_1_N_CS"/>
</dbReference>
<evidence type="ECO:0000256" key="5">
    <source>
        <dbReference type="RuleBase" id="RU003690"/>
    </source>
</evidence>
<dbReference type="OMA" id="MQWNHHK"/>
<dbReference type="EC" id="3.2.1.-" evidence="8"/>
<evidence type="ECO:0000256" key="6">
    <source>
        <dbReference type="RuleBase" id="RU004468"/>
    </source>
</evidence>
<dbReference type="InterPro" id="IPR017853">
    <property type="entry name" value="GH"/>
</dbReference>
<dbReference type="Proteomes" id="UP000238479">
    <property type="component" value="Chromosome 1"/>
</dbReference>
<gene>
    <name evidence="8" type="ORF">RchiOBHm_Chr1g0313661</name>
</gene>
<dbReference type="Gene3D" id="3.20.20.80">
    <property type="entry name" value="Glycosidases"/>
    <property type="match status" value="1"/>
</dbReference>
<keyword evidence="9" id="KW-1185">Reference proteome</keyword>
<accession>A0A2P6S6Y4</accession>
<feature type="active site" description="Nucleophile" evidence="4">
    <location>
        <position position="428"/>
    </location>
</feature>
<dbReference type="GO" id="GO:0008422">
    <property type="term" value="F:beta-glucosidase activity"/>
    <property type="evidence" value="ECO:0007669"/>
    <property type="project" value="TreeGrafter"/>
</dbReference>
<dbReference type="FunFam" id="3.20.20.80:FF:000020">
    <property type="entry name" value="Beta-glucosidase 12"/>
    <property type="match status" value="1"/>
</dbReference>
<dbReference type="Gramene" id="PRQ54447">
    <property type="protein sequence ID" value="PRQ54447"/>
    <property type="gene ID" value="RchiOBHm_Chr1g0313661"/>
</dbReference>
<dbReference type="Pfam" id="PF00232">
    <property type="entry name" value="Glyco_hydro_1"/>
    <property type="match status" value="1"/>
</dbReference>
<dbReference type="InterPro" id="IPR018120">
    <property type="entry name" value="Glyco_hydro_1_AS"/>
</dbReference>
<protein>
    <submittedName>
        <fullName evidence="8">Putative glycosidase</fullName>
        <ecNumber evidence="8">3.2.1.-</ecNumber>
    </submittedName>
</protein>
<evidence type="ECO:0000256" key="2">
    <source>
        <dbReference type="ARBA" id="ARBA00022801"/>
    </source>
</evidence>
<proteinExistence type="inferred from homology"/>
<evidence type="ECO:0000313" key="8">
    <source>
        <dbReference type="EMBL" id="PRQ54447.1"/>
    </source>
</evidence>
<dbReference type="STRING" id="74649.A0A2P6S6Y4"/>
<evidence type="ECO:0000256" key="4">
    <source>
        <dbReference type="PROSITE-ProRule" id="PRU10055"/>
    </source>
</evidence>
<name>A0A2P6S6Y4_ROSCH</name>
<feature type="chain" id="PRO_5015113439" evidence="7">
    <location>
        <begin position="27"/>
        <end position="521"/>
    </location>
</feature>
<dbReference type="GO" id="GO:0005975">
    <property type="term" value="P:carbohydrate metabolic process"/>
    <property type="evidence" value="ECO:0007669"/>
    <property type="project" value="InterPro"/>
</dbReference>
<dbReference type="PRINTS" id="PR00131">
    <property type="entry name" value="GLHYDRLASE1"/>
</dbReference>
<dbReference type="EMBL" id="PDCK01000039">
    <property type="protein sequence ID" value="PRQ54447.1"/>
    <property type="molecule type" value="Genomic_DNA"/>
</dbReference>
<dbReference type="PANTHER" id="PTHR10353:SF297">
    <property type="entry name" value="VICIANIN HYDROLASE-LIKE"/>
    <property type="match status" value="1"/>
</dbReference>
<keyword evidence="3 6" id="KW-0326">Glycosidase</keyword>
<organism evidence="8 9">
    <name type="scientific">Rosa chinensis</name>
    <name type="common">China rose</name>
    <dbReference type="NCBI Taxonomy" id="74649"/>
    <lineage>
        <taxon>Eukaryota</taxon>
        <taxon>Viridiplantae</taxon>
        <taxon>Streptophyta</taxon>
        <taxon>Embryophyta</taxon>
        <taxon>Tracheophyta</taxon>
        <taxon>Spermatophyta</taxon>
        <taxon>Magnoliopsida</taxon>
        <taxon>eudicotyledons</taxon>
        <taxon>Gunneridae</taxon>
        <taxon>Pentapetalae</taxon>
        <taxon>rosids</taxon>
        <taxon>fabids</taxon>
        <taxon>Rosales</taxon>
        <taxon>Rosaceae</taxon>
        <taxon>Rosoideae</taxon>
        <taxon>Rosoideae incertae sedis</taxon>
        <taxon>Rosa</taxon>
    </lineage>
</organism>
<dbReference type="PROSITE" id="PS00653">
    <property type="entry name" value="GLYCOSYL_HYDROL_F1_2"/>
    <property type="match status" value="1"/>
</dbReference>
<dbReference type="AlphaFoldDB" id="A0A2P6S6Y4"/>
<reference evidence="8 9" key="1">
    <citation type="journal article" date="2018" name="Nat. Genet.">
        <title>The Rosa genome provides new insights in the design of modern roses.</title>
        <authorList>
            <person name="Bendahmane M."/>
        </authorList>
    </citation>
    <scope>NUCLEOTIDE SEQUENCE [LARGE SCALE GENOMIC DNA]</scope>
    <source>
        <strain evidence="9">cv. Old Blush</strain>
    </source>
</reference>
<evidence type="ECO:0000256" key="7">
    <source>
        <dbReference type="SAM" id="SignalP"/>
    </source>
</evidence>
<feature type="signal peptide" evidence="7">
    <location>
        <begin position="1"/>
        <end position="26"/>
    </location>
</feature>
<keyword evidence="2 6" id="KW-0378">Hydrolase</keyword>
<dbReference type="OrthoDB" id="65569at2759"/>
<keyword evidence="7" id="KW-0732">Signal</keyword>
<sequence>MGGRPLLFFILIFICLILTALVGSSASNEAAAAAAAAPRHYSIPFNRSSFPASFIFGAGSAAYQTEGAAHIHGKGPSIWDTFTTKHQEKITDSSNGDVADDFYHRYEEDVKLMKKVGLDSFRFSISWSRLLPKGKVKGGVNQEGVKFYNNLINELLSNGIIPFVTLFHWDLPQALEDEYGGFLNHKIVGDFQDYADFCFKTFGDRVKHWITLNEPVTYCVNGYNGGTNAPGRCSNYVGNCTAGNSATEPYIVGHHLLLAHAHSANLYKKKYQASQKGQIGISVVTYWYLAKSETAASKRAASRSLDFVFGWFAHPVTFGDYPQTMRASVGDRLPKFSKEETKLLKGSLDFLGVNYYTSSYADVSSLSTSNVNQSFFGDMHTSLSTEKNGVPLGSATALSWLYIYPKGIRELMLYIKEKYNDPEIYITENGVGEANNSSQPLNDALKGSTRIRYHSLHLSYLLKSIKEGVKVRGYFAWSFLDVYEWDAGYTVRFGLTYVDYKNNLKRYLKYSAYWFKMFLLK</sequence>
<dbReference type="PANTHER" id="PTHR10353">
    <property type="entry name" value="GLYCOSYL HYDROLASE"/>
    <property type="match status" value="1"/>
</dbReference>
<dbReference type="SUPFAM" id="SSF51445">
    <property type="entry name" value="(Trans)glycosidases"/>
    <property type="match status" value="1"/>
</dbReference>
<comment type="caution">
    <text evidence="8">The sequence shown here is derived from an EMBL/GenBank/DDBJ whole genome shotgun (WGS) entry which is preliminary data.</text>
</comment>
<evidence type="ECO:0000313" key="9">
    <source>
        <dbReference type="Proteomes" id="UP000238479"/>
    </source>
</evidence>
<dbReference type="InterPro" id="IPR001360">
    <property type="entry name" value="Glyco_hydro_1"/>
</dbReference>
<evidence type="ECO:0000256" key="3">
    <source>
        <dbReference type="ARBA" id="ARBA00023295"/>
    </source>
</evidence>
<comment type="similarity">
    <text evidence="1 5">Belongs to the glycosyl hydrolase 1 family.</text>
</comment>
<evidence type="ECO:0000256" key="1">
    <source>
        <dbReference type="ARBA" id="ARBA00010838"/>
    </source>
</evidence>
<dbReference type="PROSITE" id="PS00572">
    <property type="entry name" value="GLYCOSYL_HYDROL_F1_1"/>
    <property type="match status" value="1"/>
</dbReference>